<gene>
    <name evidence="4" type="ORF">GAB14E_1143</name>
</gene>
<dbReference type="Gene3D" id="2.60.120.380">
    <property type="match status" value="1"/>
</dbReference>
<sequence length="760" mass="83623">MPITESKKPQVKRKKLTINKVTLAVATCLSVFQMQTALAACSINPNNSEEHIQSIHLNGTSLSNGDIIKNGDVLTLTPGYYDTAYKDYWSIWIDLNADGDFSDSNEQVFTSSSASNTSVSATLNIPGNATINNGELRVLLHAGDVSDNSCGYDYYGDSQDFSINIDASDNGGGSGGDYALSETPRGGNDEHIFAVEIGNNSHTSGNNDGYADFTNNKTFNISDGDSISLIPTTSWGTNWAIWIDSDNSGNFDSNEEVFTGSGNRDAVVEGTLNLANISEGTARMRIAMNGDGTANADGFTYGEIEDYTVTIGETNADLSKLKNGIAQIISGGDVYKTFEVPGDATSVQIAISPTSSSQGDVDLYVKFGSIPTEESYDCRPYKPGNNETCDLSAKEGTYYIWAKPFSEFADVSLQASYSDEPVPENRWEEDYANVLFYRFEFKDTPFDKTESELKQTFDEVTEYFNGESYGKFDVTFTLHPTIIYIDENKSVYDNDHDAWEELWHAKLLELGVDVYNPGKGNIAAVTAPAIDNRNSLGGPGHLELNEYNSGIIAHEMGHAMGFHHAQGIDGGDTVFGQGDYETERGEFEYGNVFGLMGTQAWTSGAMNLIYKNAFTAWDIKANVPLITTSGTYRIYAFDQGEIGENLGLRIQSGNGEYTYWLEYRTKGDYLNKEGFLLNIEGYWPDDHNKTDYWNTTSYLLDMTPNSLAEDDYWADDWTDAHLVIGKSYTDEWNGFTVTTMGIGGEIGTAEAWIEIAVEMH</sequence>
<evidence type="ECO:0000256" key="1">
    <source>
        <dbReference type="SAM" id="SignalP"/>
    </source>
</evidence>
<organism evidence="4 5">
    <name type="scientific">Colwellia psychrerythraea</name>
    <name type="common">Vibrio psychroerythus</name>
    <dbReference type="NCBI Taxonomy" id="28229"/>
    <lineage>
        <taxon>Bacteria</taxon>
        <taxon>Pseudomonadati</taxon>
        <taxon>Pseudomonadota</taxon>
        <taxon>Gammaproteobacteria</taxon>
        <taxon>Alteromonadales</taxon>
        <taxon>Colwelliaceae</taxon>
        <taxon>Colwellia</taxon>
    </lineage>
</organism>
<keyword evidence="1" id="KW-0732">Signal</keyword>
<feature type="signal peptide" evidence="1">
    <location>
        <begin position="1"/>
        <end position="39"/>
    </location>
</feature>
<feature type="domain" description="GEVED" evidence="3">
    <location>
        <begin position="88"/>
        <end position="164"/>
    </location>
</feature>
<proteinExistence type="predicted"/>
<dbReference type="RefSeq" id="WP_052093395.1">
    <property type="nucleotide sequence ID" value="NZ_JQEC01000002.1"/>
</dbReference>
<evidence type="ECO:0000259" key="3">
    <source>
        <dbReference type="Pfam" id="PF20009"/>
    </source>
</evidence>
<dbReference type="Proteomes" id="UP000029868">
    <property type="component" value="Unassembled WGS sequence"/>
</dbReference>
<dbReference type="InterPro" id="IPR045474">
    <property type="entry name" value="GEVED"/>
</dbReference>
<dbReference type="EMBL" id="JQEC01000002">
    <property type="protein sequence ID" value="KGJ97554.1"/>
    <property type="molecule type" value="Genomic_DNA"/>
</dbReference>
<dbReference type="Pfam" id="PF20009">
    <property type="entry name" value="GEVED"/>
    <property type="match status" value="2"/>
</dbReference>
<dbReference type="SUPFAM" id="SSF55486">
    <property type="entry name" value="Metalloproteases ('zincins'), catalytic domain"/>
    <property type="match status" value="1"/>
</dbReference>
<name>A0A099L3N5_COLPS</name>
<evidence type="ECO:0000313" key="5">
    <source>
        <dbReference type="Proteomes" id="UP000029868"/>
    </source>
</evidence>
<protein>
    <submittedName>
        <fullName evidence="4">Peptidase domain protein</fullName>
    </submittedName>
</protein>
<feature type="domain" description="GEVED" evidence="3">
    <location>
        <begin position="238"/>
        <end position="310"/>
    </location>
</feature>
<evidence type="ECO:0000313" key="4">
    <source>
        <dbReference type="EMBL" id="KGJ97554.1"/>
    </source>
</evidence>
<comment type="caution">
    <text evidence="4">The sequence shown here is derived from an EMBL/GenBank/DDBJ whole genome shotgun (WGS) entry which is preliminary data.</text>
</comment>
<reference evidence="4 5" key="1">
    <citation type="submission" date="2014-08" db="EMBL/GenBank/DDBJ databases">
        <title>Genomic and Phenotypic Diversity of Colwellia psychrerythraea strains from Disparate Marine Basins.</title>
        <authorList>
            <person name="Techtmann S.M."/>
            <person name="Stelling S.C."/>
            <person name="Utturkar S.M."/>
            <person name="Alshibli N."/>
            <person name="Harris A."/>
            <person name="Brown S.D."/>
            <person name="Hazen T.C."/>
        </authorList>
    </citation>
    <scope>NUCLEOTIDE SEQUENCE [LARGE SCALE GENOMIC DNA]</scope>
    <source>
        <strain evidence="4 5">GAB14E</strain>
    </source>
</reference>
<feature type="chain" id="PRO_5001949310" evidence="1">
    <location>
        <begin position="40"/>
        <end position="760"/>
    </location>
</feature>
<accession>A0A099L3N5</accession>
<dbReference type="InterPro" id="IPR007280">
    <property type="entry name" value="Peptidase_C_arc/bac"/>
</dbReference>
<dbReference type="Pfam" id="PF04151">
    <property type="entry name" value="PPC"/>
    <property type="match status" value="1"/>
</dbReference>
<dbReference type="PATRIC" id="fig|28229.3.peg.299"/>
<evidence type="ECO:0000259" key="2">
    <source>
        <dbReference type="Pfam" id="PF04151"/>
    </source>
</evidence>
<dbReference type="AlphaFoldDB" id="A0A099L3N5"/>
<feature type="domain" description="Peptidase C-terminal archaeal/bacterial" evidence="2">
    <location>
        <begin position="336"/>
        <end position="400"/>
    </location>
</feature>